<keyword evidence="4" id="KW-1185">Reference proteome</keyword>
<dbReference type="EMBL" id="JAPFPW010000002">
    <property type="protein sequence ID" value="MCW7752785.1"/>
    <property type="molecule type" value="Genomic_DNA"/>
</dbReference>
<dbReference type="PANTHER" id="PTHR37938">
    <property type="entry name" value="BLL0215 PROTEIN"/>
    <property type="match status" value="1"/>
</dbReference>
<dbReference type="InterPro" id="IPR005182">
    <property type="entry name" value="YdbS-like_PH"/>
</dbReference>
<proteinExistence type="predicted"/>
<dbReference type="Pfam" id="PF03703">
    <property type="entry name" value="bPH_2"/>
    <property type="match status" value="1"/>
</dbReference>
<dbReference type="RefSeq" id="WP_265423648.1">
    <property type="nucleotide sequence ID" value="NZ_JAPFPW010000002.1"/>
</dbReference>
<accession>A0ABT3N5Q7</accession>
<evidence type="ECO:0000259" key="2">
    <source>
        <dbReference type="Pfam" id="PF03703"/>
    </source>
</evidence>
<keyword evidence="1" id="KW-0812">Transmembrane</keyword>
<name>A0ABT3N5Q7_9BACT</name>
<evidence type="ECO:0000313" key="4">
    <source>
        <dbReference type="Proteomes" id="UP001209681"/>
    </source>
</evidence>
<feature type="domain" description="YdbS-like PH" evidence="2">
    <location>
        <begin position="65"/>
        <end position="133"/>
    </location>
</feature>
<gene>
    <name evidence="3" type="ORF">OOT00_02150</name>
</gene>
<feature type="transmembrane region" description="Helical" evidence="1">
    <location>
        <begin position="43"/>
        <end position="64"/>
    </location>
</feature>
<keyword evidence="1" id="KW-0472">Membrane</keyword>
<keyword evidence="1" id="KW-1133">Transmembrane helix</keyword>
<reference evidence="3 4" key="1">
    <citation type="submission" date="2022-11" db="EMBL/GenBank/DDBJ databases">
        <title>Desulfobotulus tamanensis H1 sp. nov. - anaerobic, alkaliphilic, sulphate reducing bacterium isolated from terrestrial mud volcano.</title>
        <authorList>
            <person name="Frolova A."/>
            <person name="Merkel A.Y."/>
            <person name="Slobodkin A.I."/>
        </authorList>
    </citation>
    <scope>NUCLEOTIDE SEQUENCE [LARGE SCALE GENOMIC DNA]</scope>
    <source>
        <strain evidence="3 4">H1</strain>
    </source>
</reference>
<dbReference type="Proteomes" id="UP001209681">
    <property type="component" value="Unassembled WGS sequence"/>
</dbReference>
<protein>
    <submittedName>
        <fullName evidence="3">PH domain-containing protein</fullName>
    </submittedName>
</protein>
<comment type="caution">
    <text evidence="3">The sequence shown here is derived from an EMBL/GenBank/DDBJ whole genome shotgun (WGS) entry which is preliminary data.</text>
</comment>
<sequence>MPDTFTTFRPAWRHYWAGFTIAAIFFTMSLIMLSFFTGLLKNLTFTTFFAAGILTLVTIIFKRFSWKFTIDSKRISRHKGIIGRNQQSLRIRDLRSLELNQDLFQRILGIGDLAFYSAGSSNAEVRFHGIHHPSFWRDRVDEVMDLLQEQKG</sequence>
<evidence type="ECO:0000256" key="1">
    <source>
        <dbReference type="SAM" id="Phobius"/>
    </source>
</evidence>
<feature type="transmembrane region" description="Helical" evidence="1">
    <location>
        <begin position="15"/>
        <end position="37"/>
    </location>
</feature>
<evidence type="ECO:0000313" key="3">
    <source>
        <dbReference type="EMBL" id="MCW7752785.1"/>
    </source>
</evidence>
<dbReference type="PANTHER" id="PTHR37938:SF1">
    <property type="entry name" value="BLL0215 PROTEIN"/>
    <property type="match status" value="1"/>
</dbReference>
<organism evidence="3 4">
    <name type="scientific">Desulfobotulus pelophilus</name>
    <dbReference type="NCBI Taxonomy" id="2823377"/>
    <lineage>
        <taxon>Bacteria</taxon>
        <taxon>Pseudomonadati</taxon>
        <taxon>Thermodesulfobacteriota</taxon>
        <taxon>Desulfobacteria</taxon>
        <taxon>Desulfobacterales</taxon>
        <taxon>Desulfobacteraceae</taxon>
        <taxon>Desulfobotulus</taxon>
    </lineage>
</organism>